<dbReference type="RefSeq" id="WP_232594964.1">
    <property type="nucleotide sequence ID" value="NZ_BSPD01000061.1"/>
</dbReference>
<feature type="transmembrane region" description="Helical" evidence="1">
    <location>
        <begin position="67"/>
        <end position="86"/>
    </location>
</feature>
<dbReference type="AlphaFoldDB" id="A0AA37WPZ1"/>
<keyword evidence="1" id="KW-0812">Transmembrane</keyword>
<proteinExistence type="predicted"/>
<keyword evidence="3" id="KW-1185">Reference proteome</keyword>
<comment type="caution">
    <text evidence="2">The sequence shown here is derived from an EMBL/GenBank/DDBJ whole genome shotgun (WGS) entry which is preliminary data.</text>
</comment>
<dbReference type="Pfam" id="PF03203">
    <property type="entry name" value="MerC"/>
    <property type="match status" value="1"/>
</dbReference>
<evidence type="ECO:0000313" key="3">
    <source>
        <dbReference type="Proteomes" id="UP001156870"/>
    </source>
</evidence>
<evidence type="ECO:0008006" key="4">
    <source>
        <dbReference type="Google" id="ProtNLM"/>
    </source>
</evidence>
<dbReference type="Proteomes" id="UP001156870">
    <property type="component" value="Unassembled WGS sequence"/>
</dbReference>
<dbReference type="GO" id="GO:0015097">
    <property type="term" value="F:mercury ion transmembrane transporter activity"/>
    <property type="evidence" value="ECO:0007669"/>
    <property type="project" value="InterPro"/>
</dbReference>
<protein>
    <recommendedName>
        <fullName evidence="4">MerC domain-containing protein</fullName>
    </recommendedName>
</protein>
<accession>A0AA37WPZ1</accession>
<organism evidence="2 3">
    <name type="scientific">Marinibactrum halimedae</name>
    <dbReference type="NCBI Taxonomy" id="1444977"/>
    <lineage>
        <taxon>Bacteria</taxon>
        <taxon>Pseudomonadati</taxon>
        <taxon>Pseudomonadota</taxon>
        <taxon>Gammaproteobacteria</taxon>
        <taxon>Cellvibrionales</taxon>
        <taxon>Cellvibrionaceae</taxon>
        <taxon>Marinibactrum</taxon>
    </lineage>
</organism>
<feature type="transmembrane region" description="Helical" evidence="1">
    <location>
        <begin position="35"/>
        <end position="55"/>
    </location>
</feature>
<keyword evidence="1" id="KW-0472">Membrane</keyword>
<gene>
    <name evidence="2" type="ORF">GCM10007877_25310</name>
</gene>
<feature type="transmembrane region" description="Helical" evidence="1">
    <location>
        <begin position="92"/>
        <end position="111"/>
    </location>
</feature>
<evidence type="ECO:0000313" key="2">
    <source>
        <dbReference type="EMBL" id="GLS26812.1"/>
    </source>
</evidence>
<dbReference type="InterPro" id="IPR004891">
    <property type="entry name" value="Mercury-R_MerC"/>
</dbReference>
<reference evidence="2 3" key="1">
    <citation type="journal article" date="2014" name="Int. J. Syst. Evol. Microbiol.">
        <title>Complete genome sequence of Corynebacterium casei LMG S-19264T (=DSM 44701T), isolated from a smear-ripened cheese.</title>
        <authorList>
            <consortium name="US DOE Joint Genome Institute (JGI-PGF)"/>
            <person name="Walter F."/>
            <person name="Albersmeier A."/>
            <person name="Kalinowski J."/>
            <person name="Ruckert C."/>
        </authorList>
    </citation>
    <scope>NUCLEOTIDE SEQUENCE [LARGE SCALE GENOMIC DNA]</scope>
    <source>
        <strain evidence="2 3">NBRC 110095</strain>
    </source>
</reference>
<dbReference type="GO" id="GO:0016020">
    <property type="term" value="C:membrane"/>
    <property type="evidence" value="ECO:0007669"/>
    <property type="project" value="InterPro"/>
</dbReference>
<evidence type="ECO:0000256" key="1">
    <source>
        <dbReference type="SAM" id="Phobius"/>
    </source>
</evidence>
<dbReference type="EMBL" id="BSPD01000061">
    <property type="protein sequence ID" value="GLS26812.1"/>
    <property type="molecule type" value="Genomic_DNA"/>
</dbReference>
<sequence length="119" mass="12756">MKDHVASLCSGLCLLHCLLAPFVIALGGLGIISSILSSEWVHILLVIPVVILVLLSIPSGYLQHRHYLPGLLAISGLLSVFGGLWFEEQEVIFTAAGSLLLIAGHQSNRYFSLARPVVA</sequence>
<keyword evidence="1" id="KW-1133">Transmembrane helix</keyword>
<name>A0AA37WPZ1_9GAMM</name>